<dbReference type="GO" id="GO:0031297">
    <property type="term" value="P:replication fork processing"/>
    <property type="evidence" value="ECO:0007669"/>
    <property type="project" value="TreeGrafter"/>
</dbReference>
<feature type="transmembrane region" description="Helical" evidence="5">
    <location>
        <begin position="658"/>
        <end position="682"/>
    </location>
</feature>
<dbReference type="GO" id="GO:0003887">
    <property type="term" value="F:DNA-directed DNA polymerase activity"/>
    <property type="evidence" value="ECO:0007669"/>
    <property type="project" value="UniProtKB-EC"/>
</dbReference>
<evidence type="ECO:0000313" key="6">
    <source>
        <dbReference type="EMBL" id="GMF27903.1"/>
    </source>
</evidence>
<dbReference type="GO" id="GO:0042276">
    <property type="term" value="P:error-prone translesion synthesis"/>
    <property type="evidence" value="ECO:0007669"/>
    <property type="project" value="InterPro"/>
</dbReference>
<reference evidence="6" key="1">
    <citation type="submission" date="2023-04" db="EMBL/GenBank/DDBJ databases">
        <title>Phytophthora fragariaefolia NBRC 109709.</title>
        <authorList>
            <person name="Ichikawa N."/>
            <person name="Sato H."/>
            <person name="Tonouchi N."/>
        </authorList>
    </citation>
    <scope>NUCLEOTIDE SEQUENCE</scope>
    <source>
        <strain evidence="6">NBRC 109709</strain>
    </source>
</reference>
<evidence type="ECO:0000256" key="4">
    <source>
        <dbReference type="ARBA" id="ARBA00047303"/>
    </source>
</evidence>
<dbReference type="EC" id="2.7.7.102" evidence="3"/>
<dbReference type="GO" id="GO:0005634">
    <property type="term" value="C:nucleus"/>
    <property type="evidence" value="ECO:0007669"/>
    <property type="project" value="TreeGrafter"/>
</dbReference>
<evidence type="ECO:0000256" key="5">
    <source>
        <dbReference type="SAM" id="Phobius"/>
    </source>
</evidence>
<organism evidence="6 7">
    <name type="scientific">Phytophthora fragariaefolia</name>
    <dbReference type="NCBI Taxonomy" id="1490495"/>
    <lineage>
        <taxon>Eukaryota</taxon>
        <taxon>Sar</taxon>
        <taxon>Stramenopiles</taxon>
        <taxon>Oomycota</taxon>
        <taxon>Peronosporomycetes</taxon>
        <taxon>Peronosporales</taxon>
        <taxon>Peronosporaceae</taxon>
        <taxon>Phytophthora</taxon>
    </lineage>
</organism>
<dbReference type="GO" id="GO:0009411">
    <property type="term" value="P:response to UV"/>
    <property type="evidence" value="ECO:0007669"/>
    <property type="project" value="TreeGrafter"/>
</dbReference>
<dbReference type="PANTHER" id="PTHR31399">
    <property type="entry name" value="DNA-DIRECTED PRIMASE / POLYMERASE PROTEIN"/>
    <property type="match status" value="1"/>
</dbReference>
<protein>
    <recommendedName>
        <fullName evidence="1">DNA-directed primase/polymerase protein</fullName>
        <ecNumber evidence="3">2.7.7.102</ecNumber>
    </recommendedName>
</protein>
<dbReference type="InterPro" id="IPR044917">
    <property type="entry name" value="PRIMPOL"/>
</dbReference>
<dbReference type="PANTHER" id="PTHR31399:SF0">
    <property type="entry name" value="DNA-DIRECTED PRIMASE_POLYMERASE PROTEIN"/>
    <property type="match status" value="1"/>
</dbReference>
<dbReference type="GO" id="GO:0005759">
    <property type="term" value="C:mitochondrial matrix"/>
    <property type="evidence" value="ECO:0007669"/>
    <property type="project" value="TreeGrafter"/>
</dbReference>
<keyword evidence="5" id="KW-0472">Membrane</keyword>
<gene>
    <name evidence="6" type="ORF">Pfra01_000565500</name>
</gene>
<evidence type="ECO:0000256" key="3">
    <source>
        <dbReference type="ARBA" id="ARBA00044768"/>
    </source>
</evidence>
<keyword evidence="7" id="KW-1185">Reference proteome</keyword>
<evidence type="ECO:0000313" key="7">
    <source>
        <dbReference type="Proteomes" id="UP001165121"/>
    </source>
</evidence>
<dbReference type="AlphaFoldDB" id="A0A9W6U894"/>
<keyword evidence="5" id="KW-0812">Transmembrane</keyword>
<dbReference type="GO" id="GO:0006264">
    <property type="term" value="P:mitochondrial DNA replication"/>
    <property type="evidence" value="ECO:0007669"/>
    <property type="project" value="TreeGrafter"/>
</dbReference>
<dbReference type="EMBL" id="BSXT01000453">
    <property type="protein sequence ID" value="GMF27903.1"/>
    <property type="molecule type" value="Genomic_DNA"/>
</dbReference>
<dbReference type="OrthoDB" id="5988181at2759"/>
<comment type="catalytic activity">
    <reaction evidence="2">
        <text>ssDNA + n NTP = ssDNA/pppN(pN)n-1 hybrid + (n-1) diphosphate.</text>
        <dbReference type="EC" id="2.7.7.102"/>
    </reaction>
</comment>
<proteinExistence type="predicted"/>
<accession>A0A9W6U894</accession>
<evidence type="ECO:0000256" key="2">
    <source>
        <dbReference type="ARBA" id="ARBA00044677"/>
    </source>
</evidence>
<dbReference type="Proteomes" id="UP001165121">
    <property type="component" value="Unassembled WGS sequence"/>
</dbReference>
<comment type="caution">
    <text evidence="6">The sequence shown here is derived from an EMBL/GenBank/DDBJ whole genome shotgun (WGS) entry which is preliminary data.</text>
</comment>
<sequence length="703" mass="77656">MTQVFQSEACRVWTGALGAPLHAIEDAEQRELDVLPFSVQIWLSSQPVAASGDAQSSREQGLYLVKSPGIEANSTQLQQNPSILLPADALSCFALYRCVLTRLQSSGVALQNDDSGDGSDAFYDTEVAEEFLAALHSAFPKVQLSSSAKDCLARREMSRRKAGANKLGKMVKRRKTLSAEVFYGVEPLKPTLPGSSSGRVCGSSWGSFYEKLQFRVSHSLLCQLEGTAPISSSFPRQHEAFEFADQIATLRKRVKATRGVSENIGYDGDDVPRVFSFESADNGKRRFLVSSFAEFWKNYKSTRADQRHVYEIILEGTPCRLYFDLEFKRAINPDVDGDSLVTRLVSLLQLQFYVRTWYYNSDRSQKLTQYFVQRSDLVVFSDAHTEDPEAHDQYTPFLINTETINDPVNKKQLFIDTGVYTRNRMFRVLGSSKFKKQAILRPLDASLSIPSDMDKELFLSSLVCPYPSREVTEKHRCRLLRCDPSPAALGRNRSFTALRSSTKTLSSSSVECRRSIYPALDTFIRAIATTGGVQGEIRAIQMLMANDSAMLAVLPGQYPHQEQNDDMTKPAQAKCPTSSRTGGLIVHYGKTCTAATIADEIIPTSPVVILSTGKSFMSSHPPRSSSSSPTVNLTWHAAGRINNSDRPPIAPVAHMTLAIVYLVNIAICASASTASAVVSLLFQPNSDCVMATPLRDPGLRRPV</sequence>
<keyword evidence="5" id="KW-1133">Transmembrane helix</keyword>
<evidence type="ECO:0000256" key="1">
    <source>
        <dbReference type="ARBA" id="ARBA00026139"/>
    </source>
</evidence>
<dbReference type="GO" id="GO:0003682">
    <property type="term" value="F:chromatin binding"/>
    <property type="evidence" value="ECO:0007669"/>
    <property type="project" value="TreeGrafter"/>
</dbReference>
<name>A0A9W6U894_9STRA</name>
<comment type="catalytic activity">
    <reaction evidence="4">
        <text>DNA(n) + a 2'-deoxyribonucleoside 5'-triphosphate = DNA(n+1) + diphosphate</text>
        <dbReference type="Rhea" id="RHEA:22508"/>
        <dbReference type="Rhea" id="RHEA-COMP:17339"/>
        <dbReference type="Rhea" id="RHEA-COMP:17340"/>
        <dbReference type="ChEBI" id="CHEBI:33019"/>
        <dbReference type="ChEBI" id="CHEBI:61560"/>
        <dbReference type="ChEBI" id="CHEBI:173112"/>
        <dbReference type="EC" id="2.7.7.7"/>
    </reaction>
    <physiologicalReaction direction="left-to-right" evidence="4">
        <dbReference type="Rhea" id="RHEA:22509"/>
    </physiologicalReaction>
</comment>